<proteinExistence type="predicted"/>
<name>A0ABX3H9D7_PAEBO</name>
<reference evidence="1 2" key="1">
    <citation type="submission" date="2016-10" db="EMBL/GenBank/DDBJ databases">
        <title>Paenibacillus species isolates.</title>
        <authorList>
            <person name="Beno S.M."/>
        </authorList>
    </citation>
    <scope>NUCLEOTIDE SEQUENCE [LARGE SCALE GENOMIC DNA]</scope>
    <source>
        <strain evidence="1 2">FSL H7-0744</strain>
    </source>
</reference>
<accession>A0ABX3H9D7</accession>
<keyword evidence="2" id="KW-1185">Reference proteome</keyword>
<comment type="caution">
    <text evidence="1">The sequence shown here is derived from an EMBL/GenBank/DDBJ whole genome shotgun (WGS) entry which is preliminary data.</text>
</comment>
<protein>
    <submittedName>
        <fullName evidence="1">Uncharacterized protein</fullName>
    </submittedName>
</protein>
<gene>
    <name evidence="1" type="ORF">BSK56_14890</name>
</gene>
<evidence type="ECO:0000313" key="2">
    <source>
        <dbReference type="Proteomes" id="UP000187412"/>
    </source>
</evidence>
<evidence type="ECO:0000313" key="1">
    <source>
        <dbReference type="EMBL" id="OMD47102.1"/>
    </source>
</evidence>
<dbReference type="EMBL" id="MPTB01000017">
    <property type="protein sequence ID" value="OMD47102.1"/>
    <property type="molecule type" value="Genomic_DNA"/>
</dbReference>
<organism evidence="1 2">
    <name type="scientific">Paenibacillus borealis</name>
    <dbReference type="NCBI Taxonomy" id="160799"/>
    <lineage>
        <taxon>Bacteria</taxon>
        <taxon>Bacillati</taxon>
        <taxon>Bacillota</taxon>
        <taxon>Bacilli</taxon>
        <taxon>Bacillales</taxon>
        <taxon>Paenibacillaceae</taxon>
        <taxon>Paenibacillus</taxon>
    </lineage>
</organism>
<sequence length="124" mass="13893">MQPSDCRVSRRFGTEGTLGLLMFYCLNVFSDDLYYLENEDVIAICKQEGKELNIFDIVFMKAIDIQAVLAKLASSETEKIVFHFTPDYIGIEAESTPYPGGLFVRTCGNSSFPTHMKHPATSIP</sequence>
<dbReference type="Proteomes" id="UP000187412">
    <property type="component" value="Unassembled WGS sequence"/>
</dbReference>